<name>A0A2N7FGA0_VIBSP</name>
<evidence type="ECO:0000313" key="3">
    <source>
        <dbReference type="Proteomes" id="UP000235330"/>
    </source>
</evidence>
<accession>A0A2N7FGA0</accession>
<dbReference type="EMBL" id="MCWU01000013">
    <property type="protein sequence ID" value="PMJ68327.1"/>
    <property type="molecule type" value="Genomic_DNA"/>
</dbReference>
<feature type="signal peptide" evidence="1">
    <location>
        <begin position="1"/>
        <end position="19"/>
    </location>
</feature>
<dbReference type="AlphaFoldDB" id="A0A2N7FGA0"/>
<protein>
    <submittedName>
        <fullName evidence="2">RNA polymerase subunit sigma</fullName>
    </submittedName>
</protein>
<comment type="caution">
    <text evidence="2">The sequence shown here is derived from an EMBL/GenBank/DDBJ whole genome shotgun (WGS) entry which is preliminary data.</text>
</comment>
<reference evidence="3" key="1">
    <citation type="submission" date="2016-07" db="EMBL/GenBank/DDBJ databases">
        <title>Nontailed viruses are major unrecognized killers of bacteria in the ocean.</title>
        <authorList>
            <person name="Kauffman K."/>
            <person name="Hussain F."/>
            <person name="Yang J."/>
            <person name="Arevalo P."/>
            <person name="Brown J."/>
            <person name="Cutler M."/>
            <person name="Kelly L."/>
            <person name="Polz M.F."/>
        </authorList>
    </citation>
    <scope>NUCLEOTIDE SEQUENCE [LARGE SCALE GENOMIC DNA]</scope>
    <source>
        <strain evidence="3">10N.261.55.E11</strain>
    </source>
</reference>
<dbReference type="RefSeq" id="WP_102515699.1">
    <property type="nucleotide sequence ID" value="NZ_CAWNSM010000013.1"/>
</dbReference>
<feature type="chain" id="PRO_5014646485" evidence="1">
    <location>
        <begin position="20"/>
        <end position="129"/>
    </location>
</feature>
<evidence type="ECO:0000313" key="2">
    <source>
        <dbReference type="EMBL" id="PMJ68327.1"/>
    </source>
</evidence>
<gene>
    <name evidence="2" type="ORF">BCU17_00640</name>
</gene>
<keyword evidence="1" id="KW-0732">Signal</keyword>
<organism evidence="2 3">
    <name type="scientific">Vibrio splendidus</name>
    <dbReference type="NCBI Taxonomy" id="29497"/>
    <lineage>
        <taxon>Bacteria</taxon>
        <taxon>Pseudomonadati</taxon>
        <taxon>Pseudomonadota</taxon>
        <taxon>Gammaproteobacteria</taxon>
        <taxon>Vibrionales</taxon>
        <taxon>Vibrionaceae</taxon>
        <taxon>Vibrio</taxon>
    </lineage>
</organism>
<dbReference type="Proteomes" id="UP000235330">
    <property type="component" value="Unassembled WGS sequence"/>
</dbReference>
<proteinExistence type="predicted"/>
<evidence type="ECO:0000256" key="1">
    <source>
        <dbReference type="SAM" id="SignalP"/>
    </source>
</evidence>
<sequence length="129" mass="13591">MIKYAPIILTLLFTTPLQAQLIIDKDGIEEKEYIYDMHKCEELANQTKKDSGSRGAVGGAIKGAAIGSAGKAIAGGSGSDGAKKGAAVGLAAGVVGGSRDRRKNQQNYEKEKQTVLRNCMSSRGYTVLN</sequence>